<feature type="non-terminal residue" evidence="4">
    <location>
        <position position="87"/>
    </location>
</feature>
<accession>A0A2I2G789</accession>
<evidence type="ECO:0000256" key="1">
    <source>
        <dbReference type="ARBA" id="ARBA00022737"/>
    </source>
</evidence>
<proteinExistence type="predicted"/>
<dbReference type="Pfam" id="PF12796">
    <property type="entry name" value="Ank_2"/>
    <property type="match status" value="1"/>
</dbReference>
<sequence>NTPLHIACIQGNSDVFDELTTKSSVDIELINEKGEKPIHLAAQNGNVHIVMQLLGMGASKNVRNDEQFDPLHLAVRGGHLDLVRKLL</sequence>
<keyword evidence="5" id="KW-1185">Reference proteome</keyword>
<evidence type="ECO:0000256" key="2">
    <source>
        <dbReference type="ARBA" id="ARBA00023043"/>
    </source>
</evidence>
<evidence type="ECO:0000313" key="5">
    <source>
        <dbReference type="Proteomes" id="UP000234275"/>
    </source>
</evidence>
<gene>
    <name evidence="4" type="ORF">P170DRAFT_316769</name>
</gene>
<evidence type="ECO:0000313" key="4">
    <source>
        <dbReference type="EMBL" id="PLB48740.1"/>
    </source>
</evidence>
<reference evidence="4 5" key="1">
    <citation type="submission" date="2016-12" db="EMBL/GenBank/DDBJ databases">
        <title>The genomes of Aspergillus section Nigri reveals drivers in fungal speciation.</title>
        <authorList>
            <consortium name="DOE Joint Genome Institute"/>
            <person name="Vesth T.C."/>
            <person name="Nybo J."/>
            <person name="Theobald S."/>
            <person name="Brandl J."/>
            <person name="Frisvad J.C."/>
            <person name="Nielsen K.F."/>
            <person name="Lyhne E.K."/>
            <person name="Kogle M.E."/>
            <person name="Kuo A."/>
            <person name="Riley R."/>
            <person name="Clum A."/>
            <person name="Nolan M."/>
            <person name="Lipzen A."/>
            <person name="Salamov A."/>
            <person name="Henrissat B."/>
            <person name="Wiebenga A."/>
            <person name="De Vries R.P."/>
            <person name="Grigoriev I.V."/>
            <person name="Mortensen U.H."/>
            <person name="Andersen M.R."/>
            <person name="Baker S.E."/>
        </authorList>
    </citation>
    <scope>NUCLEOTIDE SEQUENCE [LARGE SCALE GENOMIC DNA]</scope>
    <source>
        <strain evidence="4 5">IBT 23096</strain>
    </source>
</reference>
<feature type="repeat" description="ANK" evidence="3">
    <location>
        <begin position="1"/>
        <end position="32"/>
    </location>
</feature>
<dbReference type="AlphaFoldDB" id="A0A2I2G789"/>
<dbReference type="OrthoDB" id="366390at2759"/>
<feature type="repeat" description="ANK" evidence="3">
    <location>
        <begin position="66"/>
        <end position="87"/>
    </location>
</feature>
<dbReference type="EMBL" id="MSFO01000004">
    <property type="protein sequence ID" value="PLB48740.1"/>
    <property type="molecule type" value="Genomic_DNA"/>
</dbReference>
<dbReference type="SMART" id="SM00248">
    <property type="entry name" value="ANK"/>
    <property type="match status" value="2"/>
</dbReference>
<organism evidence="4 5">
    <name type="scientific">Aspergillus steynii IBT 23096</name>
    <dbReference type="NCBI Taxonomy" id="1392250"/>
    <lineage>
        <taxon>Eukaryota</taxon>
        <taxon>Fungi</taxon>
        <taxon>Dikarya</taxon>
        <taxon>Ascomycota</taxon>
        <taxon>Pezizomycotina</taxon>
        <taxon>Eurotiomycetes</taxon>
        <taxon>Eurotiomycetidae</taxon>
        <taxon>Eurotiales</taxon>
        <taxon>Aspergillaceae</taxon>
        <taxon>Aspergillus</taxon>
        <taxon>Aspergillus subgen. Circumdati</taxon>
    </lineage>
</organism>
<comment type="caution">
    <text evidence="4">The sequence shown here is derived from an EMBL/GenBank/DDBJ whole genome shotgun (WGS) entry which is preliminary data.</text>
</comment>
<protein>
    <submittedName>
        <fullName evidence="4">Ankyrin repeat protein</fullName>
    </submittedName>
</protein>
<evidence type="ECO:0000256" key="3">
    <source>
        <dbReference type="PROSITE-ProRule" id="PRU00023"/>
    </source>
</evidence>
<dbReference type="SUPFAM" id="SSF48403">
    <property type="entry name" value="Ankyrin repeat"/>
    <property type="match status" value="1"/>
</dbReference>
<dbReference type="PROSITE" id="PS50297">
    <property type="entry name" value="ANK_REP_REGION"/>
    <property type="match status" value="2"/>
</dbReference>
<feature type="repeat" description="ANK" evidence="3">
    <location>
        <begin position="33"/>
        <end position="65"/>
    </location>
</feature>
<dbReference type="STRING" id="1392250.A0A2I2G789"/>
<dbReference type="RefSeq" id="XP_024704042.1">
    <property type="nucleotide sequence ID" value="XM_024843287.1"/>
</dbReference>
<dbReference type="InterPro" id="IPR002110">
    <property type="entry name" value="Ankyrin_rpt"/>
</dbReference>
<dbReference type="PROSITE" id="PS50088">
    <property type="entry name" value="ANK_REPEAT"/>
    <property type="match status" value="3"/>
</dbReference>
<dbReference type="VEuPathDB" id="FungiDB:P170DRAFT_316769"/>
<dbReference type="PANTHER" id="PTHR24198:SF165">
    <property type="entry name" value="ANKYRIN REPEAT-CONTAINING PROTEIN-RELATED"/>
    <property type="match status" value="1"/>
</dbReference>
<dbReference type="PANTHER" id="PTHR24198">
    <property type="entry name" value="ANKYRIN REPEAT AND PROTEIN KINASE DOMAIN-CONTAINING PROTEIN"/>
    <property type="match status" value="1"/>
</dbReference>
<dbReference type="InterPro" id="IPR036770">
    <property type="entry name" value="Ankyrin_rpt-contain_sf"/>
</dbReference>
<feature type="non-terminal residue" evidence="4">
    <location>
        <position position="1"/>
    </location>
</feature>
<dbReference type="Gene3D" id="1.25.40.20">
    <property type="entry name" value="Ankyrin repeat-containing domain"/>
    <property type="match status" value="1"/>
</dbReference>
<keyword evidence="1" id="KW-0677">Repeat</keyword>
<name>A0A2I2G789_9EURO</name>
<keyword evidence="2 3" id="KW-0040">ANK repeat</keyword>
<dbReference type="Proteomes" id="UP000234275">
    <property type="component" value="Unassembled WGS sequence"/>
</dbReference>
<dbReference type="GeneID" id="36550987"/>